<proteinExistence type="predicted"/>
<dbReference type="HOGENOM" id="CLU_1497740_0_0_1"/>
<reference evidence="1 2" key="1">
    <citation type="journal article" date="2011" name="Science">
        <title>The ecoresponsive genome of Daphnia pulex.</title>
        <authorList>
            <person name="Colbourne J.K."/>
            <person name="Pfrender M.E."/>
            <person name="Gilbert D."/>
            <person name="Thomas W.K."/>
            <person name="Tucker A."/>
            <person name="Oakley T.H."/>
            <person name="Tokishita S."/>
            <person name="Aerts A."/>
            <person name="Arnold G.J."/>
            <person name="Basu M.K."/>
            <person name="Bauer D.J."/>
            <person name="Caceres C.E."/>
            <person name="Carmel L."/>
            <person name="Casola C."/>
            <person name="Choi J.H."/>
            <person name="Detter J.C."/>
            <person name="Dong Q."/>
            <person name="Dusheyko S."/>
            <person name="Eads B.D."/>
            <person name="Frohlich T."/>
            <person name="Geiler-Samerotte K.A."/>
            <person name="Gerlach D."/>
            <person name="Hatcher P."/>
            <person name="Jogdeo S."/>
            <person name="Krijgsveld J."/>
            <person name="Kriventseva E.V."/>
            <person name="Kultz D."/>
            <person name="Laforsch C."/>
            <person name="Lindquist E."/>
            <person name="Lopez J."/>
            <person name="Manak J.R."/>
            <person name="Muller J."/>
            <person name="Pangilinan J."/>
            <person name="Patwardhan R.P."/>
            <person name="Pitluck S."/>
            <person name="Pritham E.J."/>
            <person name="Rechtsteiner A."/>
            <person name="Rho M."/>
            <person name="Rogozin I.B."/>
            <person name="Sakarya O."/>
            <person name="Salamov A."/>
            <person name="Schaack S."/>
            <person name="Shapiro H."/>
            <person name="Shiga Y."/>
            <person name="Skalitzky C."/>
            <person name="Smith Z."/>
            <person name="Souvorov A."/>
            <person name="Sung W."/>
            <person name="Tang Z."/>
            <person name="Tsuchiya D."/>
            <person name="Tu H."/>
            <person name="Vos H."/>
            <person name="Wang M."/>
            <person name="Wolf Y.I."/>
            <person name="Yamagata H."/>
            <person name="Yamada T."/>
            <person name="Ye Y."/>
            <person name="Shaw J.R."/>
            <person name="Andrews J."/>
            <person name="Crease T.J."/>
            <person name="Tang H."/>
            <person name="Lucas S.M."/>
            <person name="Robertson H.M."/>
            <person name="Bork P."/>
            <person name="Koonin E.V."/>
            <person name="Zdobnov E.M."/>
            <person name="Grigoriev I.V."/>
            <person name="Lynch M."/>
            <person name="Boore J.L."/>
        </authorList>
    </citation>
    <scope>NUCLEOTIDE SEQUENCE [LARGE SCALE GENOMIC DNA]</scope>
</reference>
<name>E9HZ97_DAPPU</name>
<evidence type="ECO:0000313" key="2">
    <source>
        <dbReference type="Proteomes" id="UP000000305"/>
    </source>
</evidence>
<dbReference type="InParanoid" id="E9HZ97"/>
<keyword evidence="2" id="KW-1185">Reference proteome</keyword>
<sequence>MVCTEEQLIAMDDFAVKAPESEINDNYQVHKAARHLLELCAVNRDMLKVLGFGRSPSYNFCCDVVHNWALYRKLGGVNLAGPDRDDNLGPTDITLNKMYRQRLVDLKLPQEFKCRMDVLTAYRSRMLSAVNLVHETTFLGGVQEAVFEIDLNVKDLSICFLSNLEGQPSASQSVGQPAIGELKELKEEL</sequence>
<gene>
    <name evidence="1" type="ORF">DAPPUDRAFT_269399</name>
</gene>
<dbReference type="PhylomeDB" id="E9HZ97"/>
<dbReference type="Proteomes" id="UP000000305">
    <property type="component" value="Unassembled WGS sequence"/>
</dbReference>
<dbReference type="KEGG" id="dpx:DAPPUDRAFT_269399"/>
<organism evidence="1 2">
    <name type="scientific">Daphnia pulex</name>
    <name type="common">Water flea</name>
    <dbReference type="NCBI Taxonomy" id="6669"/>
    <lineage>
        <taxon>Eukaryota</taxon>
        <taxon>Metazoa</taxon>
        <taxon>Ecdysozoa</taxon>
        <taxon>Arthropoda</taxon>
        <taxon>Crustacea</taxon>
        <taxon>Branchiopoda</taxon>
        <taxon>Diplostraca</taxon>
        <taxon>Cladocera</taxon>
        <taxon>Anomopoda</taxon>
        <taxon>Daphniidae</taxon>
        <taxon>Daphnia</taxon>
    </lineage>
</organism>
<dbReference type="AlphaFoldDB" id="E9HZ97"/>
<dbReference type="EMBL" id="GL733298">
    <property type="protein sequence ID" value="EFX62933.1"/>
    <property type="molecule type" value="Genomic_DNA"/>
</dbReference>
<evidence type="ECO:0000313" key="1">
    <source>
        <dbReference type="EMBL" id="EFX62933.1"/>
    </source>
</evidence>
<protein>
    <submittedName>
        <fullName evidence="1">Uncharacterized protein</fullName>
    </submittedName>
</protein>
<accession>E9HZ97</accession>